<accession>A0A834WVA9</accession>
<evidence type="ECO:0000313" key="4">
    <source>
        <dbReference type="Proteomes" id="UP000634136"/>
    </source>
</evidence>
<dbReference type="InterPro" id="IPR036397">
    <property type="entry name" value="RNaseH_sf"/>
</dbReference>
<keyword evidence="3" id="KW-0548">Nucleotidyltransferase</keyword>
<name>A0A834WVA9_9FABA</name>
<evidence type="ECO:0000259" key="1">
    <source>
        <dbReference type="Pfam" id="PF13456"/>
    </source>
</evidence>
<dbReference type="AlphaFoldDB" id="A0A834WVA9"/>
<dbReference type="InterPro" id="IPR012337">
    <property type="entry name" value="RNaseH-like_sf"/>
</dbReference>
<dbReference type="Proteomes" id="UP000634136">
    <property type="component" value="Unassembled WGS sequence"/>
</dbReference>
<dbReference type="Gene3D" id="3.30.420.10">
    <property type="entry name" value="Ribonuclease H-like superfamily/Ribonuclease H"/>
    <property type="match status" value="1"/>
</dbReference>
<dbReference type="InterPro" id="IPR026960">
    <property type="entry name" value="RVT-Znf"/>
</dbReference>
<dbReference type="GO" id="GO:0004523">
    <property type="term" value="F:RNA-DNA hybrid ribonuclease activity"/>
    <property type="evidence" value="ECO:0007669"/>
    <property type="project" value="InterPro"/>
</dbReference>
<organism evidence="3 4">
    <name type="scientific">Senna tora</name>
    <dbReference type="NCBI Taxonomy" id="362788"/>
    <lineage>
        <taxon>Eukaryota</taxon>
        <taxon>Viridiplantae</taxon>
        <taxon>Streptophyta</taxon>
        <taxon>Embryophyta</taxon>
        <taxon>Tracheophyta</taxon>
        <taxon>Spermatophyta</taxon>
        <taxon>Magnoliopsida</taxon>
        <taxon>eudicotyledons</taxon>
        <taxon>Gunneridae</taxon>
        <taxon>Pentapetalae</taxon>
        <taxon>rosids</taxon>
        <taxon>fabids</taxon>
        <taxon>Fabales</taxon>
        <taxon>Fabaceae</taxon>
        <taxon>Caesalpinioideae</taxon>
        <taxon>Cassia clade</taxon>
        <taxon>Senna</taxon>
    </lineage>
</organism>
<feature type="domain" description="RNase H type-1" evidence="1">
    <location>
        <begin position="191"/>
        <end position="313"/>
    </location>
</feature>
<dbReference type="CDD" id="cd06222">
    <property type="entry name" value="RNase_H_like"/>
    <property type="match status" value="1"/>
</dbReference>
<protein>
    <submittedName>
        <fullName evidence="3">Reverse transcriptase</fullName>
    </submittedName>
</protein>
<dbReference type="SUPFAM" id="SSF53098">
    <property type="entry name" value="Ribonuclease H-like"/>
    <property type="match status" value="1"/>
</dbReference>
<dbReference type="Pfam" id="PF13966">
    <property type="entry name" value="zf-RVT"/>
    <property type="match status" value="1"/>
</dbReference>
<keyword evidence="3" id="KW-0695">RNA-directed DNA polymerase</keyword>
<keyword evidence="4" id="KW-1185">Reference proteome</keyword>
<dbReference type="PANTHER" id="PTHR47074">
    <property type="entry name" value="BNAC02G40300D PROTEIN"/>
    <property type="match status" value="1"/>
</dbReference>
<dbReference type="Pfam" id="PF13456">
    <property type="entry name" value="RVT_3"/>
    <property type="match status" value="1"/>
</dbReference>
<proteinExistence type="predicted"/>
<feature type="domain" description="Reverse transcriptase zinc-binding" evidence="2">
    <location>
        <begin position="50"/>
        <end position="117"/>
    </location>
</feature>
<dbReference type="OrthoDB" id="1348681at2759"/>
<sequence length="353" mass="38778">MPRGEVGDKRLCGWAKDGKYLVKTGYSLAVERFGSFVDMRPSSSFSTPKVVWNGIWKLNSTSKVKSFMWRDCGGALPTREDLFSQKCSSSPLCQICSLFPEIIEHCLLLCGWVRKLWSSSPFNLKVSNFFVSRFDVWFGDLLSIEMRRSGVSLELVAFACWEVWKARVFSSAPSVVPDWWIPPVPGEVKVNVDGSFLKDSFEAGVGIIARNSEGVVFAGYCGQVSATSGFMSEALAMKLALESLSNFPGLKVCFEIDCEELFRLVFGRMLKGGDWACGHILKEILVGAGSAQNVSFSLVRRASNQAADWLARSVVKGLVLKDWVSSPPPPLALILSLDLETALGRMGVKKGVG</sequence>
<evidence type="ECO:0000259" key="2">
    <source>
        <dbReference type="Pfam" id="PF13966"/>
    </source>
</evidence>
<keyword evidence="3" id="KW-0808">Transferase</keyword>
<evidence type="ECO:0000313" key="3">
    <source>
        <dbReference type="EMBL" id="KAF7833094.1"/>
    </source>
</evidence>
<reference evidence="3" key="1">
    <citation type="submission" date="2020-09" db="EMBL/GenBank/DDBJ databases">
        <title>Genome-Enabled Discovery of Anthraquinone Biosynthesis in Senna tora.</title>
        <authorList>
            <person name="Kang S.-H."/>
            <person name="Pandey R.P."/>
            <person name="Lee C.-M."/>
            <person name="Sim J.-S."/>
            <person name="Jeong J.-T."/>
            <person name="Choi B.-S."/>
            <person name="Jung M."/>
            <person name="Ginzburg D."/>
            <person name="Zhao K."/>
            <person name="Won S.Y."/>
            <person name="Oh T.-J."/>
            <person name="Yu Y."/>
            <person name="Kim N.-H."/>
            <person name="Lee O.R."/>
            <person name="Lee T.-H."/>
            <person name="Bashyal P."/>
            <person name="Kim T.-S."/>
            <person name="Lee W.-H."/>
            <person name="Kawkins C."/>
            <person name="Kim C.-K."/>
            <person name="Kim J.S."/>
            <person name="Ahn B.O."/>
            <person name="Rhee S.Y."/>
            <person name="Sohng J.K."/>
        </authorList>
    </citation>
    <scope>NUCLEOTIDE SEQUENCE</scope>
    <source>
        <tissue evidence="3">Leaf</tissue>
    </source>
</reference>
<comment type="caution">
    <text evidence="3">The sequence shown here is derived from an EMBL/GenBank/DDBJ whole genome shotgun (WGS) entry which is preliminary data.</text>
</comment>
<dbReference type="InterPro" id="IPR002156">
    <property type="entry name" value="RNaseH_domain"/>
</dbReference>
<gene>
    <name evidence="3" type="ORF">G2W53_015427</name>
</gene>
<dbReference type="InterPro" id="IPR052929">
    <property type="entry name" value="RNase_H-like_EbsB-rel"/>
</dbReference>
<dbReference type="EMBL" id="JAAIUW010000005">
    <property type="protein sequence ID" value="KAF7833094.1"/>
    <property type="molecule type" value="Genomic_DNA"/>
</dbReference>
<dbReference type="InterPro" id="IPR044730">
    <property type="entry name" value="RNase_H-like_dom_plant"/>
</dbReference>
<dbReference type="GO" id="GO:0003964">
    <property type="term" value="F:RNA-directed DNA polymerase activity"/>
    <property type="evidence" value="ECO:0007669"/>
    <property type="project" value="UniProtKB-KW"/>
</dbReference>
<dbReference type="GO" id="GO:0003676">
    <property type="term" value="F:nucleic acid binding"/>
    <property type="evidence" value="ECO:0007669"/>
    <property type="project" value="InterPro"/>
</dbReference>
<dbReference type="PANTHER" id="PTHR47074:SF11">
    <property type="entry name" value="REVERSE TRANSCRIPTASE-LIKE PROTEIN"/>
    <property type="match status" value="1"/>
</dbReference>